<evidence type="ECO:0000256" key="7">
    <source>
        <dbReference type="ARBA" id="ARBA00022840"/>
    </source>
</evidence>
<keyword evidence="6" id="KW-0418">Kinase</keyword>
<dbReference type="PRINTS" id="PR00344">
    <property type="entry name" value="BCTRLSENSOR"/>
</dbReference>
<dbReference type="SMART" id="SM00387">
    <property type="entry name" value="HATPase_c"/>
    <property type="match status" value="1"/>
</dbReference>
<evidence type="ECO:0000256" key="5">
    <source>
        <dbReference type="ARBA" id="ARBA00022741"/>
    </source>
</evidence>
<evidence type="ECO:0000256" key="4">
    <source>
        <dbReference type="ARBA" id="ARBA00022679"/>
    </source>
</evidence>
<evidence type="ECO:0000256" key="3">
    <source>
        <dbReference type="ARBA" id="ARBA00022553"/>
    </source>
</evidence>
<dbReference type="Pfam" id="PF00512">
    <property type="entry name" value="HisKA"/>
    <property type="match status" value="1"/>
</dbReference>
<dbReference type="InterPro" id="IPR004358">
    <property type="entry name" value="Sig_transdc_His_kin-like_C"/>
</dbReference>
<dbReference type="AlphaFoldDB" id="A0A3S4BYG2"/>
<dbReference type="Gene3D" id="3.30.565.10">
    <property type="entry name" value="Histidine kinase-like ATPase, C-terminal domain"/>
    <property type="match status" value="1"/>
</dbReference>
<dbReference type="PROSITE" id="PS50109">
    <property type="entry name" value="HIS_KIN"/>
    <property type="match status" value="1"/>
</dbReference>
<dbReference type="RefSeq" id="WP_129610707.1">
    <property type="nucleotide sequence ID" value="NZ_UWOC01000174.1"/>
</dbReference>
<dbReference type="EC" id="2.7.13.3" evidence="2"/>
<dbReference type="Pfam" id="PF02518">
    <property type="entry name" value="HATPase_c"/>
    <property type="match status" value="1"/>
</dbReference>
<evidence type="ECO:0000313" key="10">
    <source>
        <dbReference type="EMBL" id="VCU10625.1"/>
    </source>
</evidence>
<dbReference type="InterPro" id="IPR003661">
    <property type="entry name" value="HisK_dim/P_dom"/>
</dbReference>
<dbReference type="SUPFAM" id="SSF55874">
    <property type="entry name" value="ATPase domain of HSP90 chaperone/DNA topoisomerase II/histidine kinase"/>
    <property type="match status" value="1"/>
</dbReference>
<evidence type="ECO:0000256" key="6">
    <source>
        <dbReference type="ARBA" id="ARBA00022777"/>
    </source>
</evidence>
<keyword evidence="7" id="KW-0067">ATP-binding</keyword>
<keyword evidence="4" id="KW-0808">Transferase</keyword>
<dbReference type="InterPro" id="IPR036097">
    <property type="entry name" value="HisK_dim/P_sf"/>
</dbReference>
<dbReference type="OrthoDB" id="7568856at2"/>
<name>A0A3S4BYG2_9BRAD</name>
<dbReference type="InterPro" id="IPR036890">
    <property type="entry name" value="HATPase_C_sf"/>
</dbReference>
<dbReference type="PANTHER" id="PTHR43065">
    <property type="entry name" value="SENSOR HISTIDINE KINASE"/>
    <property type="match status" value="1"/>
</dbReference>
<evidence type="ECO:0000256" key="1">
    <source>
        <dbReference type="ARBA" id="ARBA00000085"/>
    </source>
</evidence>
<comment type="catalytic activity">
    <reaction evidence="1">
        <text>ATP + protein L-histidine = ADP + protein N-phospho-L-histidine.</text>
        <dbReference type="EC" id="2.7.13.3"/>
    </reaction>
</comment>
<dbReference type="SUPFAM" id="SSF47384">
    <property type="entry name" value="Homodimeric domain of signal transducing histidine kinase"/>
    <property type="match status" value="1"/>
</dbReference>
<dbReference type="InterPro" id="IPR003594">
    <property type="entry name" value="HATPase_dom"/>
</dbReference>
<dbReference type="InterPro" id="IPR017944">
    <property type="entry name" value="KaiA/RbsU_helical_domain_sf"/>
</dbReference>
<evidence type="ECO:0000256" key="8">
    <source>
        <dbReference type="ARBA" id="ARBA00023012"/>
    </source>
</evidence>
<dbReference type="PROSITE" id="PS51257">
    <property type="entry name" value="PROKAR_LIPOPROTEIN"/>
    <property type="match status" value="1"/>
</dbReference>
<dbReference type="CDD" id="cd00082">
    <property type="entry name" value="HisKA"/>
    <property type="match status" value="1"/>
</dbReference>
<dbReference type="Proteomes" id="UP000289200">
    <property type="component" value="Unassembled WGS sequence"/>
</dbReference>
<keyword evidence="11" id="KW-1185">Reference proteome</keyword>
<protein>
    <recommendedName>
        <fullName evidence="2">histidine kinase</fullName>
        <ecNumber evidence="2">2.7.13.3</ecNumber>
    </recommendedName>
</protein>
<evidence type="ECO:0000256" key="2">
    <source>
        <dbReference type="ARBA" id="ARBA00012438"/>
    </source>
</evidence>
<dbReference type="SMART" id="SM00388">
    <property type="entry name" value="HisKA"/>
    <property type="match status" value="1"/>
</dbReference>
<comment type="caution">
    <text evidence="10">The sequence shown here is derived from an EMBL/GenBank/DDBJ whole genome shotgun (WGS) entry which is preliminary data.</text>
</comment>
<dbReference type="EMBL" id="UWOC01000174">
    <property type="protein sequence ID" value="VCU10625.1"/>
    <property type="molecule type" value="Genomic_DNA"/>
</dbReference>
<reference evidence="11" key="1">
    <citation type="submission" date="2018-10" db="EMBL/GenBank/DDBJ databases">
        <authorList>
            <person name="Peiro R."/>
            <person name="Begona"/>
            <person name="Cbmso G."/>
            <person name="Lopez M."/>
            <person name="Gonzalez S."/>
            <person name="Sacristan E."/>
            <person name="Castillo E."/>
        </authorList>
    </citation>
    <scope>NUCLEOTIDE SEQUENCE [LARGE SCALE GENOMIC DNA]</scope>
</reference>
<feature type="domain" description="Histidine kinase" evidence="9">
    <location>
        <begin position="116"/>
        <end position="331"/>
    </location>
</feature>
<dbReference type="InterPro" id="IPR005467">
    <property type="entry name" value="His_kinase_dom"/>
</dbReference>
<evidence type="ECO:0000313" key="11">
    <source>
        <dbReference type="Proteomes" id="UP000289200"/>
    </source>
</evidence>
<accession>A0A3S4BYG2</accession>
<keyword evidence="5" id="KW-0547">Nucleotide-binding</keyword>
<sequence>MRELAQRYAEQMLIYVRSEDEAALAAIAGIGCEIVASDLPIEEIAGLQEEAVLAVSRLHWTESPEVVVRRSSVCLAELLIAYSVAYRDRAELVARERRRIAQHDRRLAALGQLVGGVAHELNNLLQPIRGMAELGLRDVPPSETLHTYFAIVFSSAEQAACIVRGILGYLRQEAPQLRPLAIAGALEKSVDFARIGIVPGLRLRLEIVDRDAVVIGDESELTQVVLNLVQNAGRAMQGRGDIVVRLERAPAAMRPAGAAVRITVGDDGPGMEAAVAAQAFEPFFTTRPPGEGTGLGLAIVREIVRAWGGEVSLDTAPGRGTRVTIALPVHHEDVGRA</sequence>
<dbReference type="Gene3D" id="1.10.287.130">
    <property type="match status" value="1"/>
</dbReference>
<dbReference type="GO" id="GO:0000155">
    <property type="term" value="F:phosphorelay sensor kinase activity"/>
    <property type="evidence" value="ECO:0007669"/>
    <property type="project" value="InterPro"/>
</dbReference>
<keyword evidence="3" id="KW-0597">Phosphoprotein</keyword>
<dbReference type="Gene3D" id="1.10.1240.30">
    <property type="entry name" value="KaiA/RbsU domain"/>
    <property type="match status" value="1"/>
</dbReference>
<dbReference type="PANTHER" id="PTHR43065:SF10">
    <property type="entry name" value="PEROXIDE STRESS-ACTIVATED HISTIDINE KINASE MAK3"/>
    <property type="match status" value="1"/>
</dbReference>
<keyword evidence="8" id="KW-0902">Two-component regulatory system</keyword>
<gene>
    <name evidence="10" type="primary">virA</name>
    <name evidence="10" type="ORF">RHODGE_RHODGE_03827</name>
</gene>
<dbReference type="GO" id="GO:0005524">
    <property type="term" value="F:ATP binding"/>
    <property type="evidence" value="ECO:0007669"/>
    <property type="project" value="UniProtKB-KW"/>
</dbReference>
<organism evidence="10 11">
    <name type="scientific">Rhodoplanes serenus</name>
    <dbReference type="NCBI Taxonomy" id="200615"/>
    <lineage>
        <taxon>Bacteria</taxon>
        <taxon>Pseudomonadati</taxon>
        <taxon>Pseudomonadota</taxon>
        <taxon>Alphaproteobacteria</taxon>
        <taxon>Hyphomicrobiales</taxon>
        <taxon>Nitrobacteraceae</taxon>
        <taxon>Rhodoplanes</taxon>
    </lineage>
</organism>
<evidence type="ECO:0000259" key="9">
    <source>
        <dbReference type="PROSITE" id="PS50109"/>
    </source>
</evidence>
<proteinExistence type="predicted"/>